<gene>
    <name evidence="2" type="ORF">JJL56_26505</name>
</gene>
<dbReference type="Proteomes" id="UP000654452">
    <property type="component" value="Unassembled WGS sequence"/>
</dbReference>
<name>A0ABS1I5Q9_9PROT</name>
<proteinExistence type="predicted"/>
<dbReference type="EMBL" id="JAEPIV010000024">
    <property type="protein sequence ID" value="MBK4722410.1"/>
    <property type="molecule type" value="Genomic_DNA"/>
</dbReference>
<organism evidence="2 3">
    <name type="scientific">Azospirillum aestuarii</name>
    <dbReference type="NCBI Taxonomy" id="2802052"/>
    <lineage>
        <taxon>Bacteria</taxon>
        <taxon>Pseudomonadati</taxon>
        <taxon>Pseudomonadota</taxon>
        <taxon>Alphaproteobacteria</taxon>
        <taxon>Rhodospirillales</taxon>
        <taxon>Azospirillaceae</taxon>
        <taxon>Azospirillum</taxon>
    </lineage>
</organism>
<dbReference type="RefSeq" id="WP_200486913.1">
    <property type="nucleotide sequence ID" value="NZ_JAEPIV010000024.1"/>
</dbReference>
<evidence type="ECO:0000313" key="3">
    <source>
        <dbReference type="Proteomes" id="UP000654452"/>
    </source>
</evidence>
<comment type="caution">
    <text evidence="2">The sequence shown here is derived from an EMBL/GenBank/DDBJ whole genome shotgun (WGS) entry which is preliminary data.</text>
</comment>
<accession>A0ABS1I5Q9</accession>
<keyword evidence="3" id="KW-1185">Reference proteome</keyword>
<reference evidence="2 3" key="1">
    <citation type="submission" date="2021-01" db="EMBL/GenBank/DDBJ databases">
        <title>Azospirillum sp. YIM DDC1 draft genome.</title>
        <authorList>
            <person name="Wang Y.-X."/>
        </authorList>
    </citation>
    <scope>NUCLEOTIDE SEQUENCE [LARGE SCALE GENOMIC DNA]</scope>
    <source>
        <strain evidence="2 3">YIM DDC1</strain>
    </source>
</reference>
<evidence type="ECO:0000256" key="1">
    <source>
        <dbReference type="SAM" id="MobiDB-lite"/>
    </source>
</evidence>
<feature type="region of interest" description="Disordered" evidence="1">
    <location>
        <begin position="347"/>
        <end position="367"/>
    </location>
</feature>
<evidence type="ECO:0000313" key="2">
    <source>
        <dbReference type="EMBL" id="MBK4722410.1"/>
    </source>
</evidence>
<protein>
    <submittedName>
        <fullName evidence="2">Uncharacterized protein</fullName>
    </submittedName>
</protein>
<sequence length="367" mass="40316">MAGGILIDDDAFPSPDQSPALDLVDDPLWLTVLKWTGLELRDSVLKEQFKLGINATQQQIHDAIDGKPTLGFLLRVNIHADEFGTPQVPGGQLVTPIGVGTEPLDALAEFVRKPSLSSTSSSPRNHSYYIWVSNKDGHFYAQKSHPGTDPVWRKQFEANAVREGHRRDLLGAWTTAMPPGGLMTLQRSTFWHQTAERYSKHLSSEDRRARVDALGREFSAKEKAFNDLYTAYQQSLEDAARHQQLMNTLNTISTALSAVEGAIKIGTLYSGQNTPVGANGQPQAPIDTVRQTTEERTRALEEYNANSAELIELRAGELQQLDATIRTEYTHDKVPIPNAEGPLFLPGGGGGLRTPIVVPVQPPKPPD</sequence>